<dbReference type="AlphaFoldDB" id="D9SX52"/>
<feature type="compositionally biased region" description="Basic and acidic residues" evidence="1">
    <location>
        <begin position="57"/>
        <end position="83"/>
    </location>
</feature>
<dbReference type="PROSITE" id="PS51257">
    <property type="entry name" value="PROKAR_LIPOPROTEIN"/>
    <property type="match status" value="1"/>
</dbReference>
<dbReference type="RefSeq" id="WP_010073693.1">
    <property type="nucleotide sequence ID" value="NC_014393.1"/>
</dbReference>
<evidence type="ECO:0008006" key="4">
    <source>
        <dbReference type="Google" id="ProtNLM"/>
    </source>
</evidence>
<dbReference type="HOGENOM" id="CLU_828202_0_0_9"/>
<dbReference type="EMBL" id="CP002160">
    <property type="protein sequence ID" value="ADL53355.1"/>
    <property type="molecule type" value="Genomic_DNA"/>
</dbReference>
<evidence type="ECO:0000313" key="3">
    <source>
        <dbReference type="Proteomes" id="UP000002730"/>
    </source>
</evidence>
<feature type="region of interest" description="Disordered" evidence="1">
    <location>
        <begin position="27"/>
        <end position="83"/>
    </location>
</feature>
<dbReference type="eggNOG" id="ENOG5031ET5">
    <property type="taxonomic scope" value="Bacteria"/>
</dbReference>
<name>D9SX52_CLOC7</name>
<sequence>MKKKFIYTLLFIAAITITGCGDKQVKENVSTSTSTDAILTEADKEKTEENNQIETSNEAKDRNVTRDNNEKENSNNETDSEKISYDSYSGSWVIESNLRADYHFGLGVRLTIDKEGNLDGNIGNTSTGITHVATFPIKGKIENDKFSYTFEQDGWGNKGTINMEFNKKQIVLTIKYDESNERKNFWGIGEGTFTLVNRETKVERSLEDLKKGGLAVIQDQCFNINLDSYGEVKFISGTKRADGYTALRFYLAGKNDKIIYYFPEFSTKNFLKEMKAVSFQDINNDGLKEIIVIAEYNSSGPKKEHCSIYFPKSGEFINDKNIDDKINSYQDVNTINSVIQCYKTNFK</sequence>
<dbReference type="Proteomes" id="UP000002730">
    <property type="component" value="Chromosome"/>
</dbReference>
<protein>
    <recommendedName>
        <fullName evidence="4">Lipoprotein</fullName>
    </recommendedName>
</protein>
<reference evidence="2 3" key="1">
    <citation type="submission" date="2010-08" db="EMBL/GenBank/DDBJ databases">
        <title>Complete sequence of Clostridium cellulovorans 743B.</title>
        <authorList>
            <consortium name="US DOE Joint Genome Institute"/>
            <person name="Lucas S."/>
            <person name="Copeland A."/>
            <person name="Lapidus A."/>
            <person name="Cheng J.-F."/>
            <person name="Bruce D."/>
            <person name="Goodwin L."/>
            <person name="Pitluck S."/>
            <person name="Chertkov O."/>
            <person name="Detter J.C."/>
            <person name="Han C."/>
            <person name="Tapia R."/>
            <person name="Land M."/>
            <person name="Hauser L."/>
            <person name="Chang Y.-J."/>
            <person name="Jeffries C."/>
            <person name="Kyrpides N."/>
            <person name="Ivanova N."/>
            <person name="Mikhailova N."/>
            <person name="Hemme C.L."/>
            <person name="Woyke T."/>
        </authorList>
    </citation>
    <scope>NUCLEOTIDE SEQUENCE [LARGE SCALE GENOMIC DNA]</scope>
    <source>
        <strain evidence="3">ATCC 35296 / DSM 3052 / OCM 3 / 743B</strain>
    </source>
</reference>
<dbReference type="OrthoDB" id="9772442at2"/>
<dbReference type="KEGG" id="ccb:Clocel_3685"/>
<proteinExistence type="predicted"/>
<dbReference type="STRING" id="573061.Clocel_3685"/>
<evidence type="ECO:0000256" key="1">
    <source>
        <dbReference type="SAM" id="MobiDB-lite"/>
    </source>
</evidence>
<evidence type="ECO:0000313" key="2">
    <source>
        <dbReference type="EMBL" id="ADL53355.1"/>
    </source>
</evidence>
<accession>D9SX52</accession>
<organism evidence="2 3">
    <name type="scientific">Clostridium cellulovorans (strain ATCC 35296 / DSM 3052 / OCM 3 / 743B)</name>
    <dbReference type="NCBI Taxonomy" id="573061"/>
    <lineage>
        <taxon>Bacteria</taxon>
        <taxon>Bacillati</taxon>
        <taxon>Bacillota</taxon>
        <taxon>Clostridia</taxon>
        <taxon>Eubacteriales</taxon>
        <taxon>Clostridiaceae</taxon>
        <taxon>Clostridium</taxon>
    </lineage>
</organism>
<keyword evidence="3" id="KW-1185">Reference proteome</keyword>
<gene>
    <name evidence="2" type="ordered locus">Clocel_3685</name>
</gene>
<feature type="compositionally biased region" description="Polar residues" evidence="1">
    <location>
        <begin position="27"/>
        <end position="37"/>
    </location>
</feature>